<feature type="compositionally biased region" description="Acidic residues" evidence="1">
    <location>
        <begin position="240"/>
        <end position="251"/>
    </location>
</feature>
<evidence type="ECO:0000313" key="4">
    <source>
        <dbReference type="Proteomes" id="UP000317036"/>
    </source>
</evidence>
<feature type="transmembrane region" description="Helical" evidence="2">
    <location>
        <begin position="202"/>
        <end position="223"/>
    </location>
</feature>
<evidence type="ECO:0000313" key="3">
    <source>
        <dbReference type="EMBL" id="TVY08251.1"/>
    </source>
</evidence>
<reference evidence="3 4" key="1">
    <citation type="submission" date="2019-07" db="EMBL/GenBank/DDBJ databases">
        <authorList>
            <person name="Kim J."/>
        </authorList>
    </citation>
    <scope>NUCLEOTIDE SEQUENCE [LARGE SCALE GENOMIC DNA]</scope>
    <source>
        <strain evidence="3 4">JC52</strain>
    </source>
</reference>
<feature type="compositionally biased region" description="Basic and acidic residues" evidence="1">
    <location>
        <begin position="266"/>
        <end position="277"/>
    </location>
</feature>
<gene>
    <name evidence="3" type="ORF">FPZ49_19460</name>
</gene>
<name>A0A559K7Z5_9BACL</name>
<accession>A0A559K7Z5</accession>
<feature type="region of interest" description="Disordered" evidence="1">
    <location>
        <begin position="236"/>
        <end position="277"/>
    </location>
</feature>
<dbReference type="Proteomes" id="UP000317036">
    <property type="component" value="Unassembled WGS sequence"/>
</dbReference>
<dbReference type="EMBL" id="VNJI01000025">
    <property type="protein sequence ID" value="TVY08251.1"/>
    <property type="molecule type" value="Genomic_DNA"/>
</dbReference>
<feature type="transmembrane region" description="Helical" evidence="2">
    <location>
        <begin position="21"/>
        <end position="42"/>
    </location>
</feature>
<dbReference type="InterPro" id="IPR006938">
    <property type="entry name" value="DUF624"/>
</dbReference>
<feature type="transmembrane region" description="Helical" evidence="2">
    <location>
        <begin position="171"/>
        <end position="196"/>
    </location>
</feature>
<evidence type="ECO:0000256" key="2">
    <source>
        <dbReference type="SAM" id="Phobius"/>
    </source>
</evidence>
<protein>
    <submittedName>
        <fullName evidence="3">DUF624 domain-containing protein</fullName>
    </submittedName>
</protein>
<dbReference type="AlphaFoldDB" id="A0A559K7Z5"/>
<keyword evidence="2" id="KW-0472">Membrane</keyword>
<keyword evidence="2" id="KW-0812">Transmembrane</keyword>
<keyword evidence="2" id="KW-1133">Transmembrane helix</keyword>
<keyword evidence="4" id="KW-1185">Reference proteome</keyword>
<sequence>MEFRGIMGGFYRISEWIMRLSVINVLWVICAFPFFLVGLLLLQAQSTDQVLQSFLLLAILAPFTLFPSTAAMFTVARKWLTGEEDAPLFKTFFRGYKENFVQSMVGGLIYALLGVILYTNFRFYGSQTGTFGILRFLVMSLTVLLMISMFHFFSIMSHLHMKLFQIVKNALLITIGNPIRSLSMIVLNGVVIYVSFTKFTFLIPFFMGSLIAVISFWHFNLIFGKLQEKQQELANKEAEALAEQEGSDESGDGDKAAVQALEEPEHDSREFGHTKKE</sequence>
<dbReference type="Pfam" id="PF04854">
    <property type="entry name" value="DUF624"/>
    <property type="match status" value="1"/>
</dbReference>
<feature type="transmembrane region" description="Helical" evidence="2">
    <location>
        <begin position="54"/>
        <end position="80"/>
    </location>
</feature>
<feature type="transmembrane region" description="Helical" evidence="2">
    <location>
        <begin position="133"/>
        <end position="159"/>
    </location>
</feature>
<comment type="caution">
    <text evidence="3">The sequence shown here is derived from an EMBL/GenBank/DDBJ whole genome shotgun (WGS) entry which is preliminary data.</text>
</comment>
<organism evidence="3 4">
    <name type="scientific">Paenibacillus cremeus</name>
    <dbReference type="NCBI Taxonomy" id="2163881"/>
    <lineage>
        <taxon>Bacteria</taxon>
        <taxon>Bacillati</taxon>
        <taxon>Bacillota</taxon>
        <taxon>Bacilli</taxon>
        <taxon>Bacillales</taxon>
        <taxon>Paenibacillaceae</taxon>
        <taxon>Paenibacillus</taxon>
    </lineage>
</organism>
<dbReference type="OrthoDB" id="2182676at2"/>
<evidence type="ECO:0000256" key="1">
    <source>
        <dbReference type="SAM" id="MobiDB-lite"/>
    </source>
</evidence>
<feature type="transmembrane region" description="Helical" evidence="2">
    <location>
        <begin position="100"/>
        <end position="121"/>
    </location>
</feature>
<dbReference type="RefSeq" id="WP_144849985.1">
    <property type="nucleotide sequence ID" value="NZ_VNJI01000025.1"/>
</dbReference>
<proteinExistence type="predicted"/>